<reference evidence="8 9" key="4">
    <citation type="journal article" date="2009" name="J. Virol.">
        <title>The major portal of entry of koi herpesvirus in Cyprinus carpio is the skin.</title>
        <authorList>
            <person name="Costes B."/>
            <person name="Raj V.S."/>
            <person name="Michel B."/>
            <person name="Fournier G."/>
            <person name="Thirion M."/>
            <person name="Gillet L."/>
            <person name="Mast J."/>
            <person name="Lieffrig F."/>
            <person name="Bremont M."/>
            <person name="Vanderplasschen A."/>
        </authorList>
    </citation>
    <scope>NUCLEOTIDE SEQUENCE [LARGE SCALE GENOMIC DNA]</scope>
    <source>
        <strain evidence="5">FL</strain>
    </source>
</reference>
<gene>
    <name evidence="3" type="ORF">CyHV3-GZ_ORF32R</name>
    <name evidence="2" type="ORF">CyHV3_ORF32</name>
    <name evidence="6" type="ORF">KHVJ041</name>
</gene>
<protein>
    <submittedName>
        <fullName evidence="4">Isolate HZ419 ORF32 protein</fullName>
    </submittedName>
    <submittedName>
        <fullName evidence="3">ORF32R</fullName>
    </submittedName>
    <submittedName>
        <fullName evidence="2">Protein ORF32</fullName>
    </submittedName>
</protein>
<reference evidence="8 9" key="3">
    <citation type="journal article" date="2008" name="J. Virol.">
        <title>Cloning of the koi herpesvirus genome as an infectious bacterial artificial chromosome demonstrates that disruption of the thymidine kinase locus induces partial attenuation in Cyprinus carpio koi.</title>
        <authorList>
            <person name="Costes B."/>
            <person name="Fournier G."/>
            <person name="Michel B."/>
            <person name="Delforge C."/>
            <person name="Raj V.S."/>
            <person name="Dewals B."/>
            <person name="Gillet L."/>
            <person name="Drion P."/>
            <person name="Body A."/>
            <person name="Schynts F."/>
            <person name="Lieffrig F."/>
            <person name="Vanderplasschen A."/>
        </authorList>
    </citation>
    <scope>NUCLEOTIDE SEQUENCE [LARGE SCALE GENOMIC DNA]</scope>
    <source>
        <strain evidence="5">FL</strain>
    </source>
</reference>
<evidence type="ECO:0000313" key="9">
    <source>
        <dbReference type="Proteomes" id="UP000130752"/>
    </source>
</evidence>
<evidence type="ECO:0000313" key="8">
    <source>
        <dbReference type="Proteomes" id="UP000128453"/>
    </source>
</evidence>
<reference evidence="7 10" key="1">
    <citation type="journal article" date="2007" name="J. Virol.">
        <title>Genome sequences of three koi herpesvirus isolates representing the expanding distribution of an emerging disease threatening koi and common carp worldwide.</title>
        <authorList>
            <person name="Aoki T."/>
            <person name="Hirono I."/>
            <person name="Kurokawa K."/>
            <person name="Fukuda H."/>
            <person name="Nahary R."/>
            <person name="Eldar A."/>
            <person name="Davison A.J."/>
            <person name="Waltzek T.B."/>
            <person name="Bercovier H."/>
            <person name="Hedrick R.P."/>
        </authorList>
    </citation>
    <scope>NUCLEOTIDE SEQUENCE [LARGE SCALE GENOMIC DNA]</scope>
    <source>
        <strain evidence="1">KHV-I</strain>
        <strain evidence="2 10">KHV-U</strain>
        <strain evidence="6">TUMST1</strain>
    </source>
</reference>
<evidence type="ECO:0000313" key="6">
    <source>
        <dbReference type="EMBL" id="BAF48845.1"/>
    </source>
</evidence>
<dbReference type="Proteomes" id="UP000106924">
    <property type="component" value="Segment"/>
</dbReference>
<dbReference type="EMBL" id="KJ627438">
    <property type="protein sequence ID" value="AIC32387.1"/>
    <property type="molecule type" value="Genomic_DNA"/>
</dbReference>
<dbReference type="EMBL" id="AP008984">
    <property type="protein sequence ID" value="BAF48845.1"/>
    <property type="molecule type" value="Genomic_DNA"/>
</dbReference>
<reference evidence="2" key="2">
    <citation type="submission" date="2007-03" db="EMBL/GenBank/DDBJ databases">
        <title>Comparative genomics of carp herpesviruses.</title>
        <authorList>
            <person name="Davison A.J."/>
            <person name="Kurobe T."/>
            <person name="Gatherer D."/>
            <person name="Cunningham C."/>
            <person name="Waltzek T.B."/>
            <person name="Korf I."/>
            <person name="Fukuda H."/>
            <person name="Hedrick R.P."/>
        </authorList>
    </citation>
    <scope>NUCLEOTIDE SEQUENCE</scope>
    <source>
        <strain evidence="2">KHV-U</strain>
    </source>
</reference>
<evidence type="ECO:0000313" key="5">
    <source>
        <dbReference type="EMBL" id="AJP55522.1"/>
    </source>
</evidence>
<dbReference type="GeneID" id="11266363"/>
<evidence type="ECO:0000313" key="7">
    <source>
        <dbReference type="Proteomes" id="UP000106924"/>
    </source>
</evidence>
<reference evidence="8 9" key="6">
    <citation type="journal article" date="2015" name="PLoS Pathog.">
        <title>Rational development of an attenuated recombinant cyprinid herpesvirus 3 vaccine using prokaryotic mutagenesis and in vivo bioluminescent imaging.</title>
        <authorList>
            <person name="Boutier M."/>
            <person name="Ronsmans M."/>
            <person name="Ouyang P."/>
            <person name="Fournier G."/>
            <person name="Reschner A."/>
            <person name="Rakus K."/>
            <person name="Wilkie G.S."/>
            <person name="Farnir F."/>
            <person name="Bayrou C."/>
            <person name="Lieffrig F."/>
            <person name="Li H."/>
            <person name="Desmecht D."/>
            <person name="Davison A.J."/>
            <person name="Vanderplasschen A."/>
        </authorList>
    </citation>
    <scope>NUCLEOTIDE SEQUENCE [LARGE SCALE GENOMIC DNA]</scope>
    <source>
        <strain evidence="5">FL</strain>
    </source>
</reference>
<dbReference type="Proteomes" id="UP000160099">
    <property type="component" value="Segment"/>
</dbReference>
<proteinExistence type="predicted"/>
<evidence type="ECO:0000313" key="1">
    <source>
        <dbReference type="EMBL" id="ABC55211.1"/>
    </source>
</evidence>
<name>A3QMK1_CYHV3</name>
<dbReference type="EMBL" id="KP343684">
    <property type="protein sequence ID" value="AJP55679.1"/>
    <property type="molecule type" value="Genomic_DNA"/>
</dbReference>
<dbReference type="Proteomes" id="UP000130752">
    <property type="component" value="Segment"/>
</dbReference>
<sequence>MERFILLIVGAVLFGVYIQPVSILRQMWLDMTTVSSTGKAGGCNSTAMACKSNDNNANSAVLKYAYLSKWFDLDNGWGYTFLIQSAEVSQYNTFGVLLNGRPCETQCQPDPEDSNKYYCTSSKSKLPNVKGACAILGKDWYGNVVPTNATWQKDRTSGVFEWRDGNNTTWVATHPPLCVTQQNAVYICALDKP</sequence>
<organism evidence="1 7">
    <name type="scientific">Cyprinid herpesvirus 3</name>
    <name type="common">CyHV-3</name>
    <dbReference type="NCBI Taxonomy" id="180230"/>
    <lineage>
        <taxon>Viruses</taxon>
        <taxon>Duplodnaviria</taxon>
        <taxon>Heunggongvirae</taxon>
        <taxon>Peploviricota</taxon>
        <taxon>Herviviricetes</taxon>
        <taxon>Herpesvirales</taxon>
        <taxon>Alloherpesviridae</taxon>
        <taxon>Cyvirus</taxon>
        <taxon>Cyvirus cyprinidallo3</taxon>
    </lineage>
</organism>
<keyword evidence="10" id="KW-1185">Reference proteome</keyword>
<dbReference type="EMBL" id="DQ177346">
    <property type="protein sequence ID" value="ABC55211.1"/>
    <property type="molecule type" value="Genomic_DNA"/>
</dbReference>
<dbReference type="Proteomes" id="UP000156776">
    <property type="component" value="Segment"/>
</dbReference>
<dbReference type="Proteomes" id="UP000169752">
    <property type="component" value="Segment"/>
</dbReference>
<dbReference type="KEGG" id="vg:11266363"/>
<evidence type="ECO:0000313" key="10">
    <source>
        <dbReference type="Proteomes" id="UP000156776"/>
    </source>
</evidence>
<dbReference type="Proteomes" id="UP000128453">
    <property type="component" value="Segment"/>
</dbReference>
<dbReference type="OrthoDB" id="708at10239"/>
<reference evidence="4" key="5">
    <citation type="submission" date="2014-10" db="EMBL/GenBank/DDBJ databases">
        <title>Molecular cloning and characterization of the genes coding for the envelope proteins from Cyprinid herpesvirus 3-HZ419 strain.</title>
        <authorList>
            <person name="Liu Z."/>
            <person name="Ke H."/>
            <person name="Ma Y."/>
            <person name="Hao L."/>
            <person name="Ma J."/>
            <person name="Liang Z."/>
        </authorList>
    </citation>
    <scope>NUCLEOTIDE SEQUENCE</scope>
    <source>
        <strain evidence="4">HZ419</strain>
    </source>
</reference>
<evidence type="ECO:0000313" key="4">
    <source>
        <dbReference type="EMBL" id="AJK93599.1"/>
    </source>
</evidence>
<dbReference type="RefSeq" id="YP_001096068.1">
    <property type="nucleotide sequence ID" value="NC_009127.1"/>
</dbReference>
<evidence type="ECO:0000313" key="3">
    <source>
        <dbReference type="EMBL" id="AIC32387.1"/>
    </source>
</evidence>
<dbReference type="EMBL" id="KP343683">
    <property type="protein sequence ID" value="AJP55522.1"/>
    <property type="molecule type" value="Genomic_DNA"/>
</dbReference>
<dbReference type="EMBL" id="DQ657948">
    <property type="protein sequence ID" value="ABG42860.1"/>
    <property type="molecule type" value="Genomic_DNA"/>
</dbReference>
<evidence type="ECO:0000313" key="11">
    <source>
        <dbReference type="Proteomes" id="UP000160099"/>
    </source>
</evidence>
<reference evidence="3 11" key="7">
    <citation type="journal article" date="2015" name="Vet. Microbiol.">
        <title>Whole-genome sequence of a novel Chinese cyprinid herpesvirus 3 isolate reveals the existence of a distinct European genotype in East Asia.</title>
        <authorList>
            <person name="Li W."/>
            <person name="Lee X."/>
            <person name="Weng S."/>
            <person name="He J."/>
            <person name="Dong C."/>
        </authorList>
    </citation>
    <scope>NUCLEOTIDE SEQUENCE [LARGE SCALE GENOMIC DNA]</scope>
    <source>
        <strain evidence="3">KHV-GZ11</strain>
    </source>
</reference>
<dbReference type="EMBL" id="KP004893">
    <property type="protein sequence ID" value="AJK93599.1"/>
    <property type="molecule type" value="Genomic_DNA"/>
</dbReference>
<evidence type="ECO:0000313" key="2">
    <source>
        <dbReference type="EMBL" id="ABG42860.1"/>
    </source>
</evidence>
<accession>A3QMK1</accession>